<keyword evidence="11" id="KW-1185">Reference proteome</keyword>
<evidence type="ECO:0000313" key="11">
    <source>
        <dbReference type="Proteomes" id="UP000515703"/>
    </source>
</evidence>
<feature type="site" description="Important for catalytic activity, responsible for pKa modulation of the active site Glu and correct orientation of both the proton donor and substrate" evidence="7">
    <location>
        <position position="767"/>
    </location>
</feature>
<dbReference type="Pfam" id="PF02449">
    <property type="entry name" value="Glyco_hydro_42"/>
    <property type="match status" value="1"/>
</dbReference>
<dbReference type="CDD" id="cd08990">
    <property type="entry name" value="GH43_AXH_like"/>
    <property type="match status" value="1"/>
</dbReference>
<dbReference type="RefSeq" id="WP_185255989.1">
    <property type="nucleotide sequence ID" value="NZ_AP023368.1"/>
</dbReference>
<dbReference type="InterPro" id="IPR023296">
    <property type="entry name" value="Glyco_hydro_beta-prop_sf"/>
</dbReference>
<sequence length="1067" mass="121055">MGEIVVCGIPFEKGEAEARKGLNFVKENGFTSVQIYVYWREFEPLKRSGFQWEHYDGQVRLIKEAGLKFVPFLLMGPKYAAPDWWLKSEEHMGLKCLEHDKDNPIESVWNQKFRTEISRVVKAFAEHYNPMEVLESVQPGICGDYGEAIFPVVGNWPGDYHTHRGFWCGGEDAIADLQYSMKVKYTDIQAFNKAWRTEYQSFSEIKPFLRAHQPSRTAYMDLLLWYHNSMTEYADFWMETCRKYFPQIPVYLCTGGVEEPQHGSAFSDQARIAAKHQGGIRLTNEGNNYYENLYLTLHMYSACEFYGAYLGLEPVGPILPSGVAVRMYGSIVYGNRQVFHYYGNLLNQKGEAMAEVAEKVKNYGSFIEERKNTAGITFFWPLDEALLNGTPVPESIRDSVCAIRKSYEVNAADEQMILDGALKNSKVLIMLDTAVTRKEVLLKVAEWVKEGGVLLANCHPHDWEDAPVYEFEKVFGMKEDSEEVWGHCEYSLFPLPWTKRLASLTRQHSMIAWNKLFEDVIPIMKNKEHIQGAVTIREAYCAFLYNLGKGKGIYFAAPLDLDGKADAIWTPSPAFSYLLEDCCREFGGIEPMELEEGEEVKSVIDETEWTLMKNGEIIKRDLTRSKDSASKEYASNPVITSIFTADPSAHVWEDGRIYIYSSHDMDPPRGCDLMDHYHVFSSEDMVNWRDEGEILSSAEVSWGRTEGGFMWAPDCAFKNGTYYFYYPHPTGEWNETWKVGVATSNSPAANFKDQGYIEGLGGFAMIDPCVFVDEDGRSYIYYGGGGRCQGGELNDDMMSLKGEMLDMEGLEDFHEATWVFKEKGIYYLTYADNNNGANQMRYAMSKNPLGPWEYKGIFLEPTGCDTTHGSVVKYKGQWYLFYHDQSLSGQGNLRTVCIDYLNFNEDGTIKTVIQTKEGVKKLVKDTSNMREKNNNRISSGTVNIYKAADAVLSGNAVINVTEQGKAIVLMNGEDASIEFNQVDGVKGQRAALKIHYFTQENLAKIQLEVNGINHSLINAKYTGGLQENAGVTFFTVKLKAGKTNKIRLINTKGKILVDELEVELLDY</sequence>
<dbReference type="Proteomes" id="UP000515703">
    <property type="component" value="Chromosome"/>
</dbReference>
<dbReference type="EMBL" id="AP023368">
    <property type="protein sequence ID" value="BCK00301.1"/>
    <property type="molecule type" value="Genomic_DNA"/>
</dbReference>
<feature type="active site" description="Proton donor" evidence="6">
    <location>
        <position position="815"/>
    </location>
</feature>
<evidence type="ECO:0000313" key="10">
    <source>
        <dbReference type="EMBL" id="BCK00301.1"/>
    </source>
</evidence>
<dbReference type="Pfam" id="PF18099">
    <property type="entry name" value="CBM_35_2"/>
    <property type="match status" value="1"/>
</dbReference>
<organism evidence="10 11">
    <name type="scientific">Anaerocolumna chitinilytica</name>
    <dbReference type="NCBI Taxonomy" id="1727145"/>
    <lineage>
        <taxon>Bacteria</taxon>
        <taxon>Bacillati</taxon>
        <taxon>Bacillota</taxon>
        <taxon>Clostridia</taxon>
        <taxon>Lachnospirales</taxon>
        <taxon>Lachnospiraceae</taxon>
        <taxon>Anaerocolumna</taxon>
    </lineage>
</organism>
<dbReference type="KEGG" id="acht:bsdcttw_33410"/>
<feature type="domain" description="Glycoside hydrolase family 42 N-terminal" evidence="8">
    <location>
        <begin position="10"/>
        <end position="251"/>
    </location>
</feature>
<dbReference type="InterPro" id="IPR041342">
    <property type="entry name" value="CBM35"/>
</dbReference>
<name>A0A7I8DPG4_9FIRM</name>
<keyword evidence="2" id="KW-0624">Polysaccharide degradation</keyword>
<dbReference type="Gene3D" id="3.40.50.880">
    <property type="match status" value="1"/>
</dbReference>
<dbReference type="InterPro" id="IPR006710">
    <property type="entry name" value="Glyco_hydro_43"/>
</dbReference>
<dbReference type="PANTHER" id="PTHR43772:SF2">
    <property type="entry name" value="PUTATIVE (AFU_ORTHOLOGUE AFUA_2G04480)-RELATED"/>
    <property type="match status" value="1"/>
</dbReference>
<evidence type="ECO:0000256" key="1">
    <source>
        <dbReference type="ARBA" id="ARBA00009865"/>
    </source>
</evidence>
<dbReference type="InterPro" id="IPR013529">
    <property type="entry name" value="Glyco_hydro_42_N"/>
</dbReference>
<evidence type="ECO:0000259" key="8">
    <source>
        <dbReference type="Pfam" id="PF02449"/>
    </source>
</evidence>
<evidence type="ECO:0000256" key="6">
    <source>
        <dbReference type="PIRSR" id="PIRSR606710-1"/>
    </source>
</evidence>
<dbReference type="Pfam" id="PF04616">
    <property type="entry name" value="Glyco_hydro_43"/>
    <property type="match status" value="1"/>
</dbReference>
<evidence type="ECO:0000256" key="2">
    <source>
        <dbReference type="ARBA" id="ARBA00022651"/>
    </source>
</evidence>
<dbReference type="GO" id="GO:0016161">
    <property type="term" value="F:beta-amylase activity"/>
    <property type="evidence" value="ECO:0007669"/>
    <property type="project" value="UniProtKB-EC"/>
</dbReference>
<feature type="domain" description="Carbohydrate binding module family 35" evidence="9">
    <location>
        <begin position="971"/>
        <end position="1056"/>
    </location>
</feature>
<evidence type="ECO:0008006" key="12">
    <source>
        <dbReference type="Google" id="ProtNLM"/>
    </source>
</evidence>
<dbReference type="PANTHER" id="PTHR43772">
    <property type="entry name" value="ENDO-1,4-BETA-XYLANASE"/>
    <property type="match status" value="1"/>
</dbReference>
<dbReference type="GO" id="GO:0045493">
    <property type="term" value="P:xylan catabolic process"/>
    <property type="evidence" value="ECO:0007669"/>
    <property type="project" value="UniProtKB-KW"/>
</dbReference>
<evidence type="ECO:0000256" key="5">
    <source>
        <dbReference type="ARBA" id="ARBA00023295"/>
    </source>
</evidence>
<protein>
    <recommendedName>
        <fullName evidence="12">Beta-galactosidase</fullName>
    </recommendedName>
</protein>
<dbReference type="Gene3D" id="3.20.20.80">
    <property type="entry name" value="Glycosidases"/>
    <property type="match status" value="1"/>
</dbReference>
<dbReference type="InterPro" id="IPR029062">
    <property type="entry name" value="Class_I_gatase-like"/>
</dbReference>
<gene>
    <name evidence="10" type="ORF">bsdcttw_33410</name>
</gene>
<dbReference type="SUPFAM" id="SSF75005">
    <property type="entry name" value="Arabinanase/levansucrase/invertase"/>
    <property type="match status" value="1"/>
</dbReference>
<reference evidence="10 11" key="2">
    <citation type="submission" date="2020-08" db="EMBL/GenBank/DDBJ databases">
        <authorList>
            <person name="Ueki A."/>
            <person name="Tonouchi A."/>
        </authorList>
    </citation>
    <scope>NUCLEOTIDE SEQUENCE [LARGE SCALE GENOMIC DNA]</scope>
    <source>
        <strain evidence="10 11">CTTW</strain>
    </source>
</reference>
<keyword evidence="4" id="KW-0119">Carbohydrate metabolism</keyword>
<keyword evidence="2" id="KW-0858">Xylan degradation</keyword>
<comment type="similarity">
    <text evidence="1">Belongs to the glycosyl hydrolase 43 family.</text>
</comment>
<dbReference type="AlphaFoldDB" id="A0A7I8DPG4"/>
<dbReference type="SUPFAM" id="SSF51445">
    <property type="entry name" value="(Trans)glycosidases"/>
    <property type="match status" value="1"/>
</dbReference>
<feature type="active site" description="Proton acceptor" evidence="6">
    <location>
        <position position="666"/>
    </location>
</feature>
<evidence type="ECO:0000259" key="9">
    <source>
        <dbReference type="Pfam" id="PF18099"/>
    </source>
</evidence>
<dbReference type="InterPro" id="IPR017853">
    <property type="entry name" value="GH"/>
</dbReference>
<proteinExistence type="inferred from homology"/>
<reference evidence="10 11" key="1">
    <citation type="submission" date="2020-08" db="EMBL/GenBank/DDBJ databases">
        <title>Draft genome sequencing of an Anaerocolumna strain isolated from anoxic soil subjected to BSD treatment.</title>
        <authorList>
            <person name="Uek A."/>
            <person name="Tonouchi A."/>
        </authorList>
    </citation>
    <scope>NUCLEOTIDE SEQUENCE [LARGE SCALE GENOMIC DNA]</scope>
    <source>
        <strain evidence="10 11">CTTW</strain>
    </source>
</reference>
<dbReference type="Gene3D" id="2.115.10.20">
    <property type="entry name" value="Glycosyl hydrolase domain, family 43"/>
    <property type="match status" value="1"/>
</dbReference>
<keyword evidence="3" id="KW-0378">Hydrolase</keyword>
<dbReference type="Gene3D" id="2.60.120.260">
    <property type="entry name" value="Galactose-binding domain-like"/>
    <property type="match status" value="1"/>
</dbReference>
<evidence type="ECO:0000256" key="3">
    <source>
        <dbReference type="ARBA" id="ARBA00022801"/>
    </source>
</evidence>
<dbReference type="InterPro" id="IPR052176">
    <property type="entry name" value="Glycosyl_Hydrlase_43_Enz"/>
</dbReference>
<accession>A0A7I8DPG4</accession>
<keyword evidence="5" id="KW-0326">Glycosidase</keyword>
<evidence type="ECO:0000256" key="4">
    <source>
        <dbReference type="ARBA" id="ARBA00023277"/>
    </source>
</evidence>
<evidence type="ECO:0000256" key="7">
    <source>
        <dbReference type="PIRSR" id="PIRSR606710-2"/>
    </source>
</evidence>